<dbReference type="NCBIfam" id="TIGR01351">
    <property type="entry name" value="adk"/>
    <property type="match status" value="1"/>
</dbReference>
<keyword evidence="3 5" id="KW-0547">Nucleotide-binding</keyword>
<comment type="domain">
    <text evidence="5">Consists of three domains, a large central CORE domain and two small peripheral domains, NMPbind and LID, which undergo movements during catalysis. The LID domain closes over the site of phosphoryl transfer upon ATP binding. Assembling and dissambling the active center during each catalytic cycle provides an effective means to prevent ATP hydrolysis. Some bacteria have evolved a zinc-coordinating structure that stabilizes the LID domain.</text>
</comment>
<comment type="catalytic activity">
    <reaction evidence="5 7">
        <text>AMP + ATP = 2 ADP</text>
        <dbReference type="Rhea" id="RHEA:12973"/>
        <dbReference type="ChEBI" id="CHEBI:30616"/>
        <dbReference type="ChEBI" id="CHEBI:456215"/>
        <dbReference type="ChEBI" id="CHEBI:456216"/>
        <dbReference type="EC" id="2.7.4.3"/>
    </reaction>
</comment>
<comment type="subunit">
    <text evidence="5 7">Monomer.</text>
</comment>
<keyword evidence="5" id="KW-0862">Zinc</keyword>
<feature type="binding site" evidence="5">
    <location>
        <position position="125"/>
    </location>
    <ligand>
        <name>Zn(2+)</name>
        <dbReference type="ChEBI" id="CHEBI:29105"/>
        <note>structural</note>
    </ligand>
</feature>
<comment type="caution">
    <text evidence="9">The sequence shown here is derived from an EMBL/GenBank/DDBJ whole genome shotgun (WGS) entry which is preliminary data.</text>
</comment>
<keyword evidence="5 7" id="KW-0067">ATP-binding</keyword>
<gene>
    <name evidence="5" type="primary">adk</name>
    <name evidence="9" type="ORF">CVV64_06525</name>
</gene>
<dbReference type="InterPro" id="IPR027417">
    <property type="entry name" value="P-loop_NTPase"/>
</dbReference>
<evidence type="ECO:0000313" key="9">
    <source>
        <dbReference type="EMBL" id="PKK91415.1"/>
    </source>
</evidence>
<keyword evidence="5" id="KW-0479">Metal-binding</keyword>
<evidence type="ECO:0000256" key="7">
    <source>
        <dbReference type="RuleBase" id="RU003331"/>
    </source>
</evidence>
<dbReference type="EC" id="2.7.4.3" evidence="5 7"/>
<comment type="similarity">
    <text evidence="5 6">Belongs to the adenylate kinase family.</text>
</comment>
<dbReference type="InterPro" id="IPR007862">
    <property type="entry name" value="Adenylate_kinase_lid-dom"/>
</dbReference>
<organism evidence="9 10">
    <name type="scientific">Candidatus Wallbacteria bacterium HGW-Wallbacteria-1</name>
    <dbReference type="NCBI Taxonomy" id="2013854"/>
    <lineage>
        <taxon>Bacteria</taxon>
        <taxon>Candidatus Walliibacteriota</taxon>
    </lineage>
</organism>
<comment type="caution">
    <text evidence="5">Lacks conserved residue(s) required for the propagation of feature annotation.</text>
</comment>
<dbReference type="GO" id="GO:0005737">
    <property type="term" value="C:cytoplasm"/>
    <property type="evidence" value="ECO:0007669"/>
    <property type="project" value="UniProtKB-SubCell"/>
</dbReference>
<feature type="binding site" evidence="5">
    <location>
        <position position="128"/>
    </location>
    <ligand>
        <name>Zn(2+)</name>
        <dbReference type="ChEBI" id="CHEBI:29105"/>
        <note>structural</note>
    </ligand>
</feature>
<evidence type="ECO:0000256" key="6">
    <source>
        <dbReference type="RuleBase" id="RU003330"/>
    </source>
</evidence>
<evidence type="ECO:0000256" key="3">
    <source>
        <dbReference type="ARBA" id="ARBA00022741"/>
    </source>
</evidence>
<dbReference type="InterPro" id="IPR006259">
    <property type="entry name" value="Adenyl_kin_sub"/>
</dbReference>
<feature type="binding site" evidence="5">
    <location>
        <begin position="57"/>
        <end position="59"/>
    </location>
    <ligand>
        <name>AMP</name>
        <dbReference type="ChEBI" id="CHEBI:456215"/>
    </ligand>
</feature>
<dbReference type="Gene3D" id="3.40.50.300">
    <property type="entry name" value="P-loop containing nucleotide triphosphate hydrolases"/>
    <property type="match status" value="1"/>
</dbReference>
<feature type="domain" description="Adenylate kinase active site lid" evidence="8">
    <location>
        <begin position="122"/>
        <end position="157"/>
    </location>
</feature>
<feature type="binding site" evidence="5">
    <location>
        <position position="122"/>
    </location>
    <ligand>
        <name>ATP</name>
        <dbReference type="ChEBI" id="CHEBI:30616"/>
    </ligand>
</feature>
<dbReference type="UniPathway" id="UPA00588">
    <property type="reaction ID" value="UER00649"/>
</dbReference>
<feature type="region of interest" description="NMP" evidence="5">
    <location>
        <begin position="30"/>
        <end position="59"/>
    </location>
</feature>
<feature type="binding site" evidence="5">
    <location>
        <begin position="85"/>
        <end position="88"/>
    </location>
    <ligand>
        <name>AMP</name>
        <dbReference type="ChEBI" id="CHEBI:456215"/>
    </ligand>
</feature>
<feature type="binding site" evidence="5">
    <location>
        <begin position="10"/>
        <end position="15"/>
    </location>
    <ligand>
        <name>ATP</name>
        <dbReference type="ChEBI" id="CHEBI:30616"/>
    </ligand>
</feature>
<sequence length="214" mass="23650">MKMLLMGPPGAGKGTQAGILSEELNVPHISTGEMLREAIDQGTDLGKLAKSLIDDGNFVPDDVIIGIVRERLEKADCSEGYLLDGFPRTIPQAEALDNFAAPDVCLALESDEELIVKRLVGRRNCIGCHLDYNVAFHPPRVAETCDECGKPLNRRADDNEEAIRTRLAVYETQTRPLLDYYGQKGNLVMIDGSGRPAKVMTRLRPILDELKKKF</sequence>
<dbReference type="PRINTS" id="PR00094">
    <property type="entry name" value="ADENYLTKNASE"/>
</dbReference>
<dbReference type="InterPro" id="IPR000850">
    <property type="entry name" value="Adenylat/UMP-CMP_kin"/>
</dbReference>
<dbReference type="Pfam" id="PF00406">
    <property type="entry name" value="ADK"/>
    <property type="match status" value="1"/>
</dbReference>
<protein>
    <recommendedName>
        <fullName evidence="5 7">Adenylate kinase</fullName>
        <shortName evidence="5">AK</shortName>
        <ecNumber evidence="5 7">2.7.4.3</ecNumber>
    </recommendedName>
    <alternativeName>
        <fullName evidence="5">ATP-AMP transphosphorylase</fullName>
    </alternativeName>
    <alternativeName>
        <fullName evidence="5">ATP:AMP phosphotransferase</fullName>
    </alternativeName>
    <alternativeName>
        <fullName evidence="5">Adenylate monophosphate kinase</fullName>
    </alternativeName>
</protein>
<dbReference type="GO" id="GO:0044209">
    <property type="term" value="P:AMP salvage"/>
    <property type="evidence" value="ECO:0007669"/>
    <property type="project" value="UniProtKB-UniRule"/>
</dbReference>
<dbReference type="SUPFAM" id="SSF52540">
    <property type="entry name" value="P-loop containing nucleoside triphosphate hydrolases"/>
    <property type="match status" value="1"/>
</dbReference>
<evidence type="ECO:0000256" key="1">
    <source>
        <dbReference type="ARBA" id="ARBA00022679"/>
    </source>
</evidence>
<evidence type="ECO:0000256" key="2">
    <source>
        <dbReference type="ARBA" id="ARBA00022727"/>
    </source>
</evidence>
<comment type="pathway">
    <text evidence="5">Purine metabolism; AMP biosynthesis via salvage pathway; AMP from ADP: step 1/1.</text>
</comment>
<dbReference type="EMBL" id="PGXC01000003">
    <property type="protein sequence ID" value="PKK91415.1"/>
    <property type="molecule type" value="Genomic_DNA"/>
</dbReference>
<dbReference type="GO" id="GO:0005524">
    <property type="term" value="F:ATP binding"/>
    <property type="evidence" value="ECO:0007669"/>
    <property type="project" value="UniProtKB-UniRule"/>
</dbReference>
<dbReference type="CDD" id="cd01428">
    <property type="entry name" value="ADK"/>
    <property type="match status" value="1"/>
</dbReference>
<feature type="binding site" evidence="5">
    <location>
        <position position="166"/>
    </location>
    <ligand>
        <name>AMP</name>
        <dbReference type="ChEBI" id="CHEBI:456215"/>
    </ligand>
</feature>
<evidence type="ECO:0000256" key="5">
    <source>
        <dbReference type="HAMAP-Rule" id="MF_00235"/>
    </source>
</evidence>
<dbReference type="NCBIfam" id="NF001380">
    <property type="entry name" value="PRK00279.1-2"/>
    <property type="match status" value="1"/>
</dbReference>
<dbReference type="Proteomes" id="UP000233256">
    <property type="component" value="Unassembled WGS sequence"/>
</dbReference>
<evidence type="ECO:0000256" key="4">
    <source>
        <dbReference type="ARBA" id="ARBA00022777"/>
    </source>
</evidence>
<feature type="binding site" evidence="5">
    <location>
        <position position="92"/>
    </location>
    <ligand>
        <name>AMP</name>
        <dbReference type="ChEBI" id="CHEBI:456215"/>
    </ligand>
</feature>
<comment type="subcellular location">
    <subcellularLocation>
        <location evidence="5 7">Cytoplasm</location>
    </subcellularLocation>
</comment>
<keyword evidence="1 5" id="KW-0808">Transferase</keyword>
<proteinExistence type="inferred from homology"/>
<dbReference type="GO" id="GO:0004017">
    <property type="term" value="F:AMP kinase activity"/>
    <property type="evidence" value="ECO:0007669"/>
    <property type="project" value="UniProtKB-UniRule"/>
</dbReference>
<keyword evidence="4 5" id="KW-0418">Kinase</keyword>
<dbReference type="HAMAP" id="MF_00235">
    <property type="entry name" value="Adenylate_kinase_Adk"/>
    <property type="match status" value="1"/>
</dbReference>
<dbReference type="FunFam" id="3.40.50.300:FF:000106">
    <property type="entry name" value="Adenylate kinase mitochondrial"/>
    <property type="match status" value="1"/>
</dbReference>
<feature type="binding site" evidence="5">
    <location>
        <position position="36"/>
    </location>
    <ligand>
        <name>AMP</name>
        <dbReference type="ChEBI" id="CHEBI:456215"/>
    </ligand>
</feature>
<feature type="binding site" evidence="5">
    <location>
        <position position="31"/>
    </location>
    <ligand>
        <name>AMP</name>
        <dbReference type="ChEBI" id="CHEBI:456215"/>
    </ligand>
</feature>
<feature type="binding site" evidence="5">
    <location>
        <position position="155"/>
    </location>
    <ligand>
        <name>AMP</name>
        <dbReference type="ChEBI" id="CHEBI:456215"/>
    </ligand>
</feature>
<feature type="binding site" evidence="5">
    <location>
        <position position="148"/>
    </location>
    <ligand>
        <name>Zn(2+)</name>
        <dbReference type="ChEBI" id="CHEBI:29105"/>
        <note>structural</note>
    </ligand>
</feature>
<feature type="binding site" evidence="5">
    <location>
        <position position="145"/>
    </location>
    <ligand>
        <name>Zn(2+)</name>
        <dbReference type="ChEBI" id="CHEBI:29105"/>
        <note>structural</note>
    </ligand>
</feature>
<dbReference type="NCBIfam" id="NF011100">
    <property type="entry name" value="PRK14527.1"/>
    <property type="match status" value="1"/>
</dbReference>
<evidence type="ECO:0000313" key="10">
    <source>
        <dbReference type="Proteomes" id="UP000233256"/>
    </source>
</evidence>
<dbReference type="PROSITE" id="PS00113">
    <property type="entry name" value="ADENYLATE_KINASE"/>
    <property type="match status" value="1"/>
</dbReference>
<dbReference type="Pfam" id="PF05191">
    <property type="entry name" value="ADK_lid"/>
    <property type="match status" value="1"/>
</dbReference>
<dbReference type="NCBIfam" id="NF001381">
    <property type="entry name" value="PRK00279.1-3"/>
    <property type="match status" value="1"/>
</dbReference>
<keyword evidence="2 5" id="KW-0545">Nucleotide biosynthesis</keyword>
<dbReference type="InterPro" id="IPR033690">
    <property type="entry name" value="Adenylat_kinase_CS"/>
</dbReference>
<dbReference type="GO" id="GO:0008270">
    <property type="term" value="F:zinc ion binding"/>
    <property type="evidence" value="ECO:0007669"/>
    <property type="project" value="UniProtKB-UniRule"/>
</dbReference>
<dbReference type="AlphaFoldDB" id="A0A2N1PSU0"/>
<dbReference type="PANTHER" id="PTHR23359">
    <property type="entry name" value="NUCLEOTIDE KINASE"/>
    <property type="match status" value="1"/>
</dbReference>
<name>A0A2N1PSU0_9BACT</name>
<feature type="region of interest" description="LID" evidence="5">
    <location>
        <begin position="121"/>
        <end position="158"/>
    </location>
</feature>
<comment type="function">
    <text evidence="5">Catalyzes the reversible transfer of the terminal phosphate group between ATP and AMP. Plays an important role in cellular energy homeostasis and in adenine nucleotide metabolism.</text>
</comment>
<feature type="binding site" evidence="5">
    <location>
        <position position="194"/>
    </location>
    <ligand>
        <name>ATP</name>
        <dbReference type="ChEBI" id="CHEBI:30616"/>
    </ligand>
</feature>
<evidence type="ECO:0000259" key="8">
    <source>
        <dbReference type="Pfam" id="PF05191"/>
    </source>
</evidence>
<reference evidence="9 10" key="1">
    <citation type="journal article" date="2017" name="ISME J.">
        <title>Potential for microbial H2 and metal transformations associated with novel bacteria and archaea in deep terrestrial subsurface sediments.</title>
        <authorList>
            <person name="Hernsdorf A.W."/>
            <person name="Amano Y."/>
            <person name="Miyakawa K."/>
            <person name="Ise K."/>
            <person name="Suzuki Y."/>
            <person name="Anantharaman K."/>
            <person name="Probst A."/>
            <person name="Burstein D."/>
            <person name="Thomas B.C."/>
            <person name="Banfield J.F."/>
        </authorList>
    </citation>
    <scope>NUCLEOTIDE SEQUENCE [LARGE SCALE GENOMIC DNA]</scope>
    <source>
        <strain evidence="9">HGW-Wallbacteria-1</strain>
    </source>
</reference>
<accession>A0A2N1PSU0</accession>
<keyword evidence="5" id="KW-0963">Cytoplasm</keyword>